<dbReference type="Proteomes" id="UP000198964">
    <property type="component" value="Unassembled WGS sequence"/>
</dbReference>
<evidence type="ECO:0000259" key="1">
    <source>
        <dbReference type="Pfam" id="PF03372"/>
    </source>
</evidence>
<dbReference type="EMBL" id="FONW01000008">
    <property type="protein sequence ID" value="SFF52273.1"/>
    <property type="molecule type" value="Genomic_DNA"/>
</dbReference>
<dbReference type="PANTHER" id="PTHR14859">
    <property type="entry name" value="CALCOFLUOR WHITE HYPERSENSITIVE PROTEIN PRECURSOR"/>
    <property type="match status" value="1"/>
</dbReference>
<dbReference type="AlphaFoldDB" id="A0A1I2JEJ3"/>
<accession>A0A1I2JEJ3</accession>
<keyword evidence="3" id="KW-1185">Reference proteome</keyword>
<proteinExistence type="predicted"/>
<dbReference type="SUPFAM" id="SSF56219">
    <property type="entry name" value="DNase I-like"/>
    <property type="match status" value="1"/>
</dbReference>
<gene>
    <name evidence="2" type="ORF">SAMN05216283_108123</name>
</gene>
<keyword evidence="2" id="KW-0540">Nuclease</keyword>
<dbReference type="GO" id="GO:0016020">
    <property type="term" value="C:membrane"/>
    <property type="evidence" value="ECO:0007669"/>
    <property type="project" value="GOC"/>
</dbReference>
<dbReference type="InterPro" id="IPR051916">
    <property type="entry name" value="GPI-anchor_lipid_remodeler"/>
</dbReference>
<evidence type="ECO:0000313" key="3">
    <source>
        <dbReference type="Proteomes" id="UP000198964"/>
    </source>
</evidence>
<name>A0A1I2JEJ3_9BACT</name>
<sequence length="316" mass="35411">MELRDLKSKFYHLEIENQPAIEKMKEHMKNLLISFLALIALQACNDEAPSIPDHAQDLTNKEENTYGLDNDSQDKLESLKVMTYNIHACNPPSQPGIADLDAIANAINEADPDIVLLQEVDKNTGRNGFTGNQSKELGKLTQMNYRFFSAILYMKGYYGVAVLSKYPLKDSQKYMLPKQSGTEQRVLGTAIVDLPGVDSVMVACTHLEAKSANNRIEQVRELVQQLGTTQVPVILGGDLNERPDTDAFFSIFDQTFTRTCPGTDCPATFSTNDPKITIDYLAYRPQAAFEVSNHQIVQENYASDHFPVMATFKFNR</sequence>
<dbReference type="Pfam" id="PF03372">
    <property type="entry name" value="Exo_endo_phos"/>
    <property type="match status" value="1"/>
</dbReference>
<evidence type="ECO:0000313" key="2">
    <source>
        <dbReference type="EMBL" id="SFF52273.1"/>
    </source>
</evidence>
<dbReference type="InterPro" id="IPR036691">
    <property type="entry name" value="Endo/exonu/phosph_ase_sf"/>
</dbReference>
<keyword evidence="2" id="KW-0378">Hydrolase</keyword>
<feature type="domain" description="Endonuclease/exonuclease/phosphatase" evidence="1">
    <location>
        <begin position="82"/>
        <end position="305"/>
    </location>
</feature>
<organism evidence="2 3">
    <name type="scientific">Sunxiuqinia elliptica</name>
    <dbReference type="NCBI Taxonomy" id="655355"/>
    <lineage>
        <taxon>Bacteria</taxon>
        <taxon>Pseudomonadati</taxon>
        <taxon>Bacteroidota</taxon>
        <taxon>Bacteroidia</taxon>
        <taxon>Marinilabiliales</taxon>
        <taxon>Prolixibacteraceae</taxon>
        <taxon>Sunxiuqinia</taxon>
    </lineage>
</organism>
<keyword evidence="2" id="KW-0269">Exonuclease</keyword>
<dbReference type="PANTHER" id="PTHR14859:SF15">
    <property type="entry name" value="ENDONUCLEASE_EXONUCLEASE_PHOSPHATASE DOMAIN-CONTAINING PROTEIN"/>
    <property type="match status" value="1"/>
</dbReference>
<reference evidence="2 3" key="1">
    <citation type="submission" date="2016-10" db="EMBL/GenBank/DDBJ databases">
        <authorList>
            <person name="de Groot N.N."/>
        </authorList>
    </citation>
    <scope>NUCLEOTIDE SEQUENCE [LARGE SCALE GENOMIC DNA]</scope>
    <source>
        <strain evidence="2 3">CGMCC 1.9156</strain>
    </source>
</reference>
<dbReference type="GO" id="GO:0006506">
    <property type="term" value="P:GPI anchor biosynthetic process"/>
    <property type="evidence" value="ECO:0007669"/>
    <property type="project" value="TreeGrafter"/>
</dbReference>
<dbReference type="Gene3D" id="3.60.10.10">
    <property type="entry name" value="Endonuclease/exonuclease/phosphatase"/>
    <property type="match status" value="1"/>
</dbReference>
<dbReference type="GO" id="GO:0004519">
    <property type="term" value="F:endonuclease activity"/>
    <property type="evidence" value="ECO:0007669"/>
    <property type="project" value="UniProtKB-KW"/>
</dbReference>
<dbReference type="STRING" id="655355.SAMN05216283_108123"/>
<protein>
    <submittedName>
        <fullName evidence="2">Metal-dependent hydrolase, endonuclease/exonuclease/phosphatase family</fullName>
    </submittedName>
</protein>
<dbReference type="GO" id="GO:0004527">
    <property type="term" value="F:exonuclease activity"/>
    <property type="evidence" value="ECO:0007669"/>
    <property type="project" value="UniProtKB-KW"/>
</dbReference>
<dbReference type="InterPro" id="IPR005135">
    <property type="entry name" value="Endo/exonuclease/phosphatase"/>
</dbReference>
<keyword evidence="2" id="KW-0255">Endonuclease</keyword>